<dbReference type="SUPFAM" id="SSF144210">
    <property type="entry name" value="Nop10-like SnoRNP"/>
    <property type="match status" value="1"/>
</dbReference>
<gene>
    <name evidence="7 8" type="primary">nop10</name>
    <name evidence="8" type="ordered locus">Ngar_c17940</name>
</gene>
<dbReference type="NCBIfam" id="NF009623">
    <property type="entry name" value="PRK13130.1"/>
    <property type="match status" value="1"/>
</dbReference>
<dbReference type="InterPro" id="IPR036756">
    <property type="entry name" value="H/ACA_rnp_Nop10_sf"/>
</dbReference>
<dbReference type="FunCoup" id="K0IK92">
    <property type="interactions" value="96"/>
</dbReference>
<name>K0IK92_NITGG</name>
<keyword evidence="5 7" id="KW-0698">rRNA processing</keyword>
<dbReference type="InParanoid" id="K0IK92"/>
<dbReference type="GO" id="GO:1990904">
    <property type="term" value="C:ribonucleoprotein complex"/>
    <property type="evidence" value="ECO:0007669"/>
    <property type="project" value="UniProtKB-KW"/>
</dbReference>
<dbReference type="GeneID" id="13795657"/>
<evidence type="ECO:0000313" key="9">
    <source>
        <dbReference type="Proteomes" id="UP000008037"/>
    </source>
</evidence>
<evidence type="ECO:0000256" key="1">
    <source>
        <dbReference type="ARBA" id="ARBA00002325"/>
    </source>
</evidence>
<evidence type="ECO:0000256" key="7">
    <source>
        <dbReference type="HAMAP-Rule" id="MF_00803"/>
    </source>
</evidence>
<comment type="similarity">
    <text evidence="2 7">Belongs to the NOP10 family.</text>
</comment>
<dbReference type="Gene3D" id="2.20.28.40">
    <property type="entry name" value="H/ACA ribonucleoprotein complex, subunit Nop10"/>
    <property type="match status" value="1"/>
</dbReference>
<reference evidence="8 9" key="1">
    <citation type="journal article" date="2012" name="Environ. Microbiol.">
        <title>The genome of the ammonia-oxidizing Candidatus Nitrososphaera gargensis: insights into metabolic versatility and environmental adaptations.</title>
        <authorList>
            <person name="Spang A."/>
            <person name="Poehlein A."/>
            <person name="Offre P."/>
            <person name="Zumbragel S."/>
            <person name="Haider S."/>
            <person name="Rychlik N."/>
            <person name="Nowka B."/>
            <person name="Schmeisser C."/>
            <person name="Lebedeva E.V."/>
            <person name="Rattei T."/>
            <person name="Bohm C."/>
            <person name="Schmid M."/>
            <person name="Galushko A."/>
            <person name="Hatzenpichler R."/>
            <person name="Weinmaier T."/>
            <person name="Daniel R."/>
            <person name="Schleper C."/>
            <person name="Spieck E."/>
            <person name="Streit W."/>
            <person name="Wagner M."/>
        </authorList>
    </citation>
    <scope>NUCLEOTIDE SEQUENCE [LARGE SCALE GENOMIC DNA]</scope>
    <source>
        <strain evidence="9">Ga9.2</strain>
    </source>
</reference>
<dbReference type="OrthoDB" id="7259at2157"/>
<proteinExistence type="inferred from homology"/>
<evidence type="ECO:0000256" key="4">
    <source>
        <dbReference type="ARBA" id="ARBA00022517"/>
    </source>
</evidence>
<dbReference type="HAMAP" id="MF_00803">
    <property type="entry name" value="Nop10"/>
    <property type="match status" value="1"/>
</dbReference>
<dbReference type="KEGG" id="nga:Ngar_c17940"/>
<evidence type="ECO:0000256" key="3">
    <source>
        <dbReference type="ARBA" id="ARBA00018821"/>
    </source>
</evidence>
<dbReference type="PANTHER" id="PTHR13305:SF0">
    <property type="entry name" value="H_ACA RIBONUCLEOPROTEIN COMPLEX SUBUNIT 3"/>
    <property type="match status" value="1"/>
</dbReference>
<dbReference type="InterPro" id="IPR023532">
    <property type="entry name" value="Nop10_arc-typ"/>
</dbReference>
<dbReference type="RefSeq" id="WP_015019264.1">
    <property type="nucleotide sequence ID" value="NC_018719.1"/>
</dbReference>
<comment type="function">
    <text evidence="1 7">Involved in ribosome biogenesis; more specifically in 18S rRNA pseudouridylation and in cleavage of pre-rRNA.</text>
</comment>
<dbReference type="HOGENOM" id="CLU_196480_1_0_2"/>
<dbReference type="PANTHER" id="PTHR13305">
    <property type="entry name" value="RIBOSOME BIOGENESIS PROTEIN NOP10"/>
    <property type="match status" value="1"/>
</dbReference>
<dbReference type="Proteomes" id="UP000008037">
    <property type="component" value="Chromosome"/>
</dbReference>
<evidence type="ECO:0000256" key="5">
    <source>
        <dbReference type="ARBA" id="ARBA00022552"/>
    </source>
</evidence>
<protein>
    <recommendedName>
        <fullName evidence="3 7">Ribosome biogenesis protein Nop10</fullName>
    </recommendedName>
</protein>
<dbReference type="EMBL" id="CP002408">
    <property type="protein sequence ID" value="AFU58727.1"/>
    <property type="molecule type" value="Genomic_DNA"/>
</dbReference>
<evidence type="ECO:0000256" key="6">
    <source>
        <dbReference type="ARBA" id="ARBA00023274"/>
    </source>
</evidence>
<evidence type="ECO:0000313" key="8">
    <source>
        <dbReference type="EMBL" id="AFU58727.1"/>
    </source>
</evidence>
<dbReference type="STRING" id="1237085.Ngar_c17940"/>
<dbReference type="InterPro" id="IPR007264">
    <property type="entry name" value="H/ACA_rnp_Nop10"/>
</dbReference>
<dbReference type="GO" id="GO:0001522">
    <property type="term" value="P:pseudouridine synthesis"/>
    <property type="evidence" value="ECO:0007669"/>
    <property type="project" value="InterPro"/>
</dbReference>
<dbReference type="GO" id="GO:0006364">
    <property type="term" value="P:rRNA processing"/>
    <property type="evidence" value="ECO:0007669"/>
    <property type="project" value="UniProtKB-UniRule"/>
</dbReference>
<dbReference type="Pfam" id="PF04135">
    <property type="entry name" value="Nop10p"/>
    <property type="match status" value="1"/>
</dbReference>
<keyword evidence="6 7" id="KW-0687">Ribonucleoprotein</keyword>
<dbReference type="GO" id="GO:0030515">
    <property type="term" value="F:snoRNA binding"/>
    <property type="evidence" value="ECO:0007669"/>
    <property type="project" value="InterPro"/>
</dbReference>
<organism evidence="8 9">
    <name type="scientific">Nitrososphaera gargensis (strain Ga9.2)</name>
    <dbReference type="NCBI Taxonomy" id="1237085"/>
    <lineage>
        <taxon>Archaea</taxon>
        <taxon>Nitrososphaerota</taxon>
        <taxon>Nitrososphaeria</taxon>
        <taxon>Nitrososphaerales</taxon>
        <taxon>Nitrososphaeraceae</taxon>
        <taxon>Nitrososphaera</taxon>
    </lineage>
</organism>
<keyword evidence="4 7" id="KW-0690">Ribosome biogenesis</keyword>
<keyword evidence="9" id="KW-1185">Reference proteome</keyword>
<dbReference type="AlphaFoldDB" id="K0IK92"/>
<accession>K0IK92</accession>
<sequence>MKHLIRKCPSCNTYTLKHECPKCKTPTTDPHPPKYSPDDKYVRYRIADRYSES</sequence>
<evidence type="ECO:0000256" key="2">
    <source>
        <dbReference type="ARBA" id="ARBA00009462"/>
    </source>
</evidence>